<dbReference type="Proteomes" id="UP000324800">
    <property type="component" value="Unassembled WGS sequence"/>
</dbReference>
<evidence type="ECO:0000313" key="2">
    <source>
        <dbReference type="EMBL" id="KAA6361185.1"/>
    </source>
</evidence>
<reference evidence="2 3" key="1">
    <citation type="submission" date="2019-03" db="EMBL/GenBank/DDBJ databases">
        <title>Single cell metagenomics reveals metabolic interactions within the superorganism composed of flagellate Streblomastix strix and complex community of Bacteroidetes bacteria on its surface.</title>
        <authorList>
            <person name="Treitli S.C."/>
            <person name="Kolisko M."/>
            <person name="Husnik F."/>
            <person name="Keeling P."/>
            <person name="Hampl V."/>
        </authorList>
    </citation>
    <scope>NUCLEOTIDE SEQUENCE [LARGE SCALE GENOMIC DNA]</scope>
    <source>
        <strain evidence="2">ST1C</strain>
    </source>
</reference>
<gene>
    <name evidence="2" type="ORF">EZS28_043288</name>
</gene>
<accession>A0A5J4TUV5</accession>
<comment type="caution">
    <text evidence="2">The sequence shown here is derived from an EMBL/GenBank/DDBJ whole genome shotgun (WGS) entry which is preliminary data.</text>
</comment>
<feature type="non-terminal residue" evidence="2">
    <location>
        <position position="1"/>
    </location>
</feature>
<protein>
    <submittedName>
        <fullName evidence="2">Uncharacterized protein</fullName>
    </submittedName>
</protein>
<feature type="transmembrane region" description="Helical" evidence="1">
    <location>
        <begin position="179"/>
        <end position="204"/>
    </location>
</feature>
<evidence type="ECO:0000256" key="1">
    <source>
        <dbReference type="SAM" id="Phobius"/>
    </source>
</evidence>
<name>A0A5J4TUV5_9EUKA</name>
<dbReference type="AlphaFoldDB" id="A0A5J4TUV5"/>
<proteinExistence type="predicted"/>
<evidence type="ECO:0000313" key="3">
    <source>
        <dbReference type="Proteomes" id="UP000324800"/>
    </source>
</evidence>
<keyword evidence="1" id="KW-0812">Transmembrane</keyword>
<dbReference type="EMBL" id="SNRW01025911">
    <property type="protein sequence ID" value="KAA6361185.1"/>
    <property type="molecule type" value="Genomic_DNA"/>
</dbReference>
<keyword evidence="1" id="KW-0472">Membrane</keyword>
<sequence>ADSESFSEDGIQRQSLWILKTGEGSQVSYTGKDQPPNQCLLTGTISEKPYSLFVPVIDETQADESKDKYGADITIKGSHFVRCGMMQYEICENKKPQQLALNEDLPPTEEETPPDPHEEHCQRRLMENALDWKSEQEIVIQTRYKVVRKWKKMDVRIIYGEFQTTETFTVSTEKLTTGILVAMIIGALALVGAAVGLLICVIYCNRRMKAKNEEDRRKEDQEFMLEVTDPIVSNETGAGTNPF</sequence>
<keyword evidence="1" id="KW-1133">Transmembrane helix</keyword>
<organism evidence="2 3">
    <name type="scientific">Streblomastix strix</name>
    <dbReference type="NCBI Taxonomy" id="222440"/>
    <lineage>
        <taxon>Eukaryota</taxon>
        <taxon>Metamonada</taxon>
        <taxon>Preaxostyla</taxon>
        <taxon>Oxymonadida</taxon>
        <taxon>Streblomastigidae</taxon>
        <taxon>Streblomastix</taxon>
    </lineage>
</organism>